<evidence type="ECO:0000259" key="1">
    <source>
        <dbReference type="Pfam" id="PF00005"/>
    </source>
</evidence>
<protein>
    <recommendedName>
        <fullName evidence="1">ABC transporter domain-containing protein</fullName>
    </recommendedName>
</protein>
<dbReference type="Pfam" id="PF00005">
    <property type="entry name" value="ABC_tran"/>
    <property type="match status" value="1"/>
</dbReference>
<sequence>MDISSVFKASLLLGSRGAASEVDIENLGLQEQKKLLERLVNNAEEDTEKFLFTFKNRIDRVEIELPTIEVRFEHLNVETEVYFSGRVTYNGHNMEEFVPQRTAAYIGQHDVYIGEMTVRETLAFSARCQGQGAGSSHDMLAELLRREKGANIMLDPDIEICMNILGLDNCTDIIVGDQNLRGISGGQRKRNTTGEMLVGPAKVFFMDEISTGLDNSITYQVVNSIRQSVHILKGTALISLLQPEPETYDHSHF</sequence>
<dbReference type="PANTHER" id="PTHR48040:SF20">
    <property type="entry name" value="PLEIOTROPIC DRUG RESISTANCE PROTEIN 1"/>
    <property type="match status" value="1"/>
</dbReference>
<accession>A0AAD1YZW5</accession>
<dbReference type="SUPFAM" id="SSF52540">
    <property type="entry name" value="P-loop containing nucleoside triphosphate hydrolases"/>
    <property type="match status" value="1"/>
</dbReference>
<feature type="domain" description="ABC transporter" evidence="1">
    <location>
        <begin position="84"/>
        <end position="209"/>
    </location>
</feature>
<evidence type="ECO:0000313" key="2">
    <source>
        <dbReference type="EMBL" id="CAI9757762.1"/>
    </source>
</evidence>
<reference evidence="2" key="1">
    <citation type="submission" date="2023-05" db="EMBL/GenBank/DDBJ databases">
        <authorList>
            <person name="Huff M."/>
        </authorList>
    </citation>
    <scope>NUCLEOTIDE SEQUENCE</scope>
</reference>
<dbReference type="AlphaFoldDB" id="A0AAD1YZW5"/>
<dbReference type="EMBL" id="OU503038">
    <property type="protein sequence ID" value="CAI9757762.1"/>
    <property type="molecule type" value="Genomic_DNA"/>
</dbReference>
<dbReference type="GO" id="GO:0016887">
    <property type="term" value="F:ATP hydrolysis activity"/>
    <property type="evidence" value="ECO:0007669"/>
    <property type="project" value="InterPro"/>
</dbReference>
<dbReference type="PANTHER" id="PTHR48040">
    <property type="entry name" value="PLEIOTROPIC DRUG RESISTANCE PROTEIN 1-LIKE ISOFORM X1"/>
    <property type="match status" value="1"/>
</dbReference>
<gene>
    <name evidence="2" type="ORF">FPE_LOCUS5192</name>
</gene>
<organism evidence="2 3">
    <name type="scientific">Fraxinus pennsylvanica</name>
    <dbReference type="NCBI Taxonomy" id="56036"/>
    <lineage>
        <taxon>Eukaryota</taxon>
        <taxon>Viridiplantae</taxon>
        <taxon>Streptophyta</taxon>
        <taxon>Embryophyta</taxon>
        <taxon>Tracheophyta</taxon>
        <taxon>Spermatophyta</taxon>
        <taxon>Magnoliopsida</taxon>
        <taxon>eudicotyledons</taxon>
        <taxon>Gunneridae</taxon>
        <taxon>Pentapetalae</taxon>
        <taxon>asterids</taxon>
        <taxon>lamiids</taxon>
        <taxon>Lamiales</taxon>
        <taxon>Oleaceae</taxon>
        <taxon>Oleeae</taxon>
        <taxon>Fraxinus</taxon>
    </lineage>
</organism>
<keyword evidence="3" id="KW-1185">Reference proteome</keyword>
<proteinExistence type="predicted"/>
<evidence type="ECO:0000313" key="3">
    <source>
        <dbReference type="Proteomes" id="UP000834106"/>
    </source>
</evidence>
<dbReference type="Proteomes" id="UP000834106">
    <property type="component" value="Chromosome 3"/>
</dbReference>
<dbReference type="GO" id="GO:0005524">
    <property type="term" value="F:ATP binding"/>
    <property type="evidence" value="ECO:0007669"/>
    <property type="project" value="InterPro"/>
</dbReference>
<dbReference type="InterPro" id="IPR027417">
    <property type="entry name" value="P-loop_NTPase"/>
</dbReference>
<dbReference type="Gene3D" id="3.40.50.300">
    <property type="entry name" value="P-loop containing nucleotide triphosphate hydrolases"/>
    <property type="match status" value="1"/>
</dbReference>
<name>A0AAD1YZW5_9LAMI</name>
<dbReference type="InterPro" id="IPR003439">
    <property type="entry name" value="ABC_transporter-like_ATP-bd"/>
</dbReference>